<protein>
    <submittedName>
        <fullName evidence="1">Uncharacterized protein</fullName>
    </submittedName>
</protein>
<comment type="caution">
    <text evidence="1">The sequence shown here is derived from an EMBL/GenBank/DDBJ whole genome shotgun (WGS) entry which is preliminary data.</text>
</comment>
<keyword evidence="2" id="KW-1185">Reference proteome</keyword>
<gene>
    <name evidence="1" type="ORF">C8D84_11389</name>
</gene>
<proteinExistence type="predicted"/>
<sequence length="332" mass="38414">MNGIYYRNTQTNIPRWIDNLHERNALGYAYETDSHFVHIYGKNYDFNVISVGLTAIEGKSGSLRDWVIRVFGAQDVKPLQLPIGSSIENVWRPSLYYIQDIHDALKINAFEQRSAEQALRVLIEKLDDLLLYIEPDQNGLKSYGHKSRELLILACTEVENSWVSIFKNSGISPQNNRMFTTNDYVKLLSKARLNEFQITFKNYDDLRNFIPFSQWDVSQPTKSLKWYDSYNKTKHDRNSSFNEATLENVLDAVSANIAMFCARFSPFSLLNNNNTLSSLINQHFKISLIASDPSTYYIPKIELPADTRTDLLIYDCYEQKHNLAWNIVPLVL</sequence>
<reference evidence="1 2" key="1">
    <citation type="submission" date="2018-05" db="EMBL/GenBank/DDBJ databases">
        <title>Genomic Encyclopedia of Type Strains, Phase IV (KMG-IV): sequencing the most valuable type-strain genomes for metagenomic binning, comparative biology and taxonomic classification.</title>
        <authorList>
            <person name="Goeker M."/>
        </authorList>
    </citation>
    <scope>NUCLEOTIDE SEQUENCE [LARGE SCALE GENOMIC DNA]</scope>
    <source>
        <strain evidence="1 2">DSM 7229</strain>
    </source>
</reference>
<organism evidence="1 2">
    <name type="scientific">Psychrobacter immobilis</name>
    <dbReference type="NCBI Taxonomy" id="498"/>
    <lineage>
        <taxon>Bacteria</taxon>
        <taxon>Pseudomonadati</taxon>
        <taxon>Pseudomonadota</taxon>
        <taxon>Gammaproteobacteria</taxon>
        <taxon>Moraxellales</taxon>
        <taxon>Moraxellaceae</taxon>
        <taxon>Psychrobacter</taxon>
    </lineage>
</organism>
<dbReference type="Proteomes" id="UP000245655">
    <property type="component" value="Unassembled WGS sequence"/>
</dbReference>
<dbReference type="AlphaFoldDB" id="A0A2V1ZSL8"/>
<name>A0A2V1ZSL8_PSYIM</name>
<evidence type="ECO:0000313" key="1">
    <source>
        <dbReference type="EMBL" id="PWK08350.1"/>
    </source>
</evidence>
<accession>A0A2V1ZSL8</accession>
<evidence type="ECO:0000313" key="2">
    <source>
        <dbReference type="Proteomes" id="UP000245655"/>
    </source>
</evidence>
<dbReference type="EMBL" id="QGGM01000013">
    <property type="protein sequence ID" value="PWK08350.1"/>
    <property type="molecule type" value="Genomic_DNA"/>
</dbReference>
<dbReference type="RefSeq" id="WP_109592060.1">
    <property type="nucleotide sequence ID" value="NZ_CAJGZY010000014.1"/>
</dbReference>